<evidence type="ECO:0000259" key="1">
    <source>
        <dbReference type="Pfam" id="PF13649"/>
    </source>
</evidence>
<keyword evidence="2" id="KW-0808">Transferase</keyword>
<evidence type="ECO:0000313" key="3">
    <source>
        <dbReference type="Proteomes" id="UP000317835"/>
    </source>
</evidence>
<dbReference type="RefSeq" id="WP_197446584.1">
    <property type="nucleotide sequence ID" value="NZ_CP036426.1"/>
</dbReference>
<dbReference type="KEGG" id="tpla:ElP_69430"/>
<dbReference type="Gene3D" id="3.40.50.150">
    <property type="entry name" value="Vaccinia Virus protein VP39"/>
    <property type="match status" value="1"/>
</dbReference>
<dbReference type="Pfam" id="PF13649">
    <property type="entry name" value="Methyltransf_25"/>
    <property type="match status" value="1"/>
</dbReference>
<keyword evidence="3" id="KW-1185">Reference proteome</keyword>
<dbReference type="PANTHER" id="PTHR43591:SF24">
    <property type="entry name" value="2-METHOXY-6-POLYPRENYL-1,4-BENZOQUINOL METHYLASE, MITOCHONDRIAL"/>
    <property type="match status" value="1"/>
</dbReference>
<dbReference type="SUPFAM" id="SSF53335">
    <property type="entry name" value="S-adenosyl-L-methionine-dependent methyltransferases"/>
    <property type="match status" value="1"/>
</dbReference>
<dbReference type="EMBL" id="CP036426">
    <property type="protein sequence ID" value="QDV38982.1"/>
    <property type="molecule type" value="Genomic_DNA"/>
</dbReference>
<organism evidence="2 3">
    <name type="scientific">Tautonia plasticadhaerens</name>
    <dbReference type="NCBI Taxonomy" id="2527974"/>
    <lineage>
        <taxon>Bacteria</taxon>
        <taxon>Pseudomonadati</taxon>
        <taxon>Planctomycetota</taxon>
        <taxon>Planctomycetia</taxon>
        <taxon>Isosphaerales</taxon>
        <taxon>Isosphaeraceae</taxon>
        <taxon>Tautonia</taxon>
    </lineage>
</organism>
<name>A0A518HDP7_9BACT</name>
<dbReference type="PANTHER" id="PTHR43591">
    <property type="entry name" value="METHYLTRANSFERASE"/>
    <property type="match status" value="1"/>
</dbReference>
<evidence type="ECO:0000313" key="2">
    <source>
        <dbReference type="EMBL" id="QDV38982.1"/>
    </source>
</evidence>
<dbReference type="CDD" id="cd02440">
    <property type="entry name" value="AdoMet_MTases"/>
    <property type="match status" value="1"/>
</dbReference>
<dbReference type="EC" id="2.1.1.163" evidence="2"/>
<dbReference type="GO" id="GO:0032259">
    <property type="term" value="P:methylation"/>
    <property type="evidence" value="ECO:0007669"/>
    <property type="project" value="UniProtKB-KW"/>
</dbReference>
<accession>A0A518HDP7</accession>
<dbReference type="AlphaFoldDB" id="A0A518HDP7"/>
<reference evidence="2 3" key="1">
    <citation type="submission" date="2019-02" db="EMBL/GenBank/DDBJ databases">
        <title>Deep-cultivation of Planctomycetes and their phenomic and genomic characterization uncovers novel biology.</title>
        <authorList>
            <person name="Wiegand S."/>
            <person name="Jogler M."/>
            <person name="Boedeker C."/>
            <person name="Pinto D."/>
            <person name="Vollmers J."/>
            <person name="Rivas-Marin E."/>
            <person name="Kohn T."/>
            <person name="Peeters S.H."/>
            <person name="Heuer A."/>
            <person name="Rast P."/>
            <person name="Oberbeckmann S."/>
            <person name="Bunk B."/>
            <person name="Jeske O."/>
            <person name="Meyerdierks A."/>
            <person name="Storesund J.E."/>
            <person name="Kallscheuer N."/>
            <person name="Luecker S."/>
            <person name="Lage O.M."/>
            <person name="Pohl T."/>
            <person name="Merkel B.J."/>
            <person name="Hornburger P."/>
            <person name="Mueller R.-W."/>
            <person name="Bruemmer F."/>
            <person name="Labrenz M."/>
            <person name="Spormann A.M."/>
            <person name="Op den Camp H."/>
            <person name="Overmann J."/>
            <person name="Amann R."/>
            <person name="Jetten M.S.M."/>
            <person name="Mascher T."/>
            <person name="Medema M.H."/>
            <person name="Devos D.P."/>
            <person name="Kaster A.-K."/>
            <person name="Ovreas L."/>
            <person name="Rohde M."/>
            <person name="Galperin M.Y."/>
            <person name="Jogler C."/>
        </authorList>
    </citation>
    <scope>NUCLEOTIDE SEQUENCE [LARGE SCALE GENOMIC DNA]</scope>
    <source>
        <strain evidence="2 3">ElP</strain>
    </source>
</reference>
<dbReference type="Proteomes" id="UP000317835">
    <property type="component" value="Chromosome"/>
</dbReference>
<proteinExistence type="predicted"/>
<keyword evidence="2" id="KW-0489">Methyltransferase</keyword>
<dbReference type="GO" id="GO:0043770">
    <property type="term" value="F:demethylmenaquinone methyltransferase activity"/>
    <property type="evidence" value="ECO:0007669"/>
    <property type="project" value="UniProtKB-EC"/>
</dbReference>
<dbReference type="InterPro" id="IPR041698">
    <property type="entry name" value="Methyltransf_25"/>
</dbReference>
<sequence>MAESDEIPPYQNALGAFHDAFADELKAMVDTLPIRDGDRVLDLACGDGRFSRWLADRVGPGGFVVALDLRPSYLELARGTVSAGPGADRVAFVSADAFRPPLPDGAFDLAWCAQSLRSLPDAVGLLRGMARLVRPGGKVAVLEEDAMHHLILPWPEDLELAVRRAELEALADSIQLPRSYYAGRRLPRIAAEAGLEDVSVWTRAIDRTAPLSGAERAFLRLELAALRERSADRLDPDELAVFDRLALPDSDAYLPDRPDFALTCIERLVVGTVPS</sequence>
<gene>
    <name evidence="2" type="primary">ubiE_7</name>
    <name evidence="2" type="ORF">ElP_69430</name>
</gene>
<protein>
    <submittedName>
        <fullName evidence="2">Demethylmenaquinone methyltransferase</fullName>
        <ecNumber evidence="2">2.1.1.163</ecNumber>
    </submittedName>
</protein>
<dbReference type="InterPro" id="IPR029063">
    <property type="entry name" value="SAM-dependent_MTases_sf"/>
</dbReference>
<feature type="domain" description="Methyltransferase" evidence="1">
    <location>
        <begin position="40"/>
        <end position="137"/>
    </location>
</feature>